<comment type="caution">
    <text evidence="1">The sequence shown here is derived from an EMBL/GenBank/DDBJ whole genome shotgun (WGS) entry which is preliminary data.</text>
</comment>
<gene>
    <name evidence="1" type="ORF">JOD45_000288</name>
</gene>
<accession>A0ABS2PVM1</accession>
<name>A0ABS2PVM1_9BACL</name>
<keyword evidence="2" id="KW-1185">Reference proteome</keyword>
<dbReference type="Proteomes" id="UP000808914">
    <property type="component" value="Unassembled WGS sequence"/>
</dbReference>
<proteinExistence type="predicted"/>
<evidence type="ECO:0000313" key="2">
    <source>
        <dbReference type="Proteomes" id="UP000808914"/>
    </source>
</evidence>
<organism evidence="1 2">
    <name type="scientific">Scopulibacillus daqui</name>
    <dbReference type="NCBI Taxonomy" id="1469162"/>
    <lineage>
        <taxon>Bacteria</taxon>
        <taxon>Bacillati</taxon>
        <taxon>Bacillota</taxon>
        <taxon>Bacilli</taxon>
        <taxon>Bacillales</taxon>
        <taxon>Sporolactobacillaceae</taxon>
        <taxon>Scopulibacillus</taxon>
    </lineage>
</organism>
<reference evidence="1 2" key="1">
    <citation type="submission" date="2021-01" db="EMBL/GenBank/DDBJ databases">
        <title>Genomic Encyclopedia of Type Strains, Phase IV (KMG-IV): sequencing the most valuable type-strain genomes for metagenomic binning, comparative biology and taxonomic classification.</title>
        <authorList>
            <person name="Goeker M."/>
        </authorList>
    </citation>
    <scope>NUCLEOTIDE SEQUENCE [LARGE SCALE GENOMIC DNA]</scope>
    <source>
        <strain evidence="1 2">DSM 28236</strain>
    </source>
</reference>
<evidence type="ECO:0008006" key="3">
    <source>
        <dbReference type="Google" id="ProtNLM"/>
    </source>
</evidence>
<dbReference type="EMBL" id="JAFBER010000001">
    <property type="protein sequence ID" value="MBM7644097.1"/>
    <property type="molecule type" value="Genomic_DNA"/>
</dbReference>
<dbReference type="RefSeq" id="WP_205002059.1">
    <property type="nucleotide sequence ID" value="NZ_JAFBER010000001.1"/>
</dbReference>
<evidence type="ECO:0000313" key="1">
    <source>
        <dbReference type="EMBL" id="MBM7644097.1"/>
    </source>
</evidence>
<protein>
    <recommendedName>
        <fullName evidence="3">DUF4359 domain-containing protein</fullName>
    </recommendedName>
</protein>
<sequence length="95" mass="10550">MKKGNVCLFIAVVLMVLAIATNPTRSEYISWLKDKAIESPHTRLDKGIVTLVGEKALNTKTTTKDYGLFTVYVTSTKKDSMVALGVFNHFIPIDM</sequence>